<gene>
    <name evidence="1" type="ORF">PG996_007355</name>
</gene>
<evidence type="ECO:0008006" key="3">
    <source>
        <dbReference type="Google" id="ProtNLM"/>
    </source>
</evidence>
<protein>
    <recommendedName>
        <fullName evidence="3">Restriction endonuclease domain-containing protein</fullName>
    </recommendedName>
</protein>
<accession>A0ABR1VAP3</accession>
<comment type="caution">
    <text evidence="1">The sequence shown here is derived from an EMBL/GenBank/DDBJ whole genome shotgun (WGS) entry which is preliminary data.</text>
</comment>
<proteinExistence type="predicted"/>
<dbReference type="Proteomes" id="UP001446871">
    <property type="component" value="Unassembled WGS sequence"/>
</dbReference>
<organism evidence="1 2">
    <name type="scientific">Apiospora saccharicola</name>
    <dbReference type="NCBI Taxonomy" id="335842"/>
    <lineage>
        <taxon>Eukaryota</taxon>
        <taxon>Fungi</taxon>
        <taxon>Dikarya</taxon>
        <taxon>Ascomycota</taxon>
        <taxon>Pezizomycotina</taxon>
        <taxon>Sordariomycetes</taxon>
        <taxon>Xylariomycetidae</taxon>
        <taxon>Amphisphaeriales</taxon>
        <taxon>Apiosporaceae</taxon>
        <taxon>Apiospora</taxon>
    </lineage>
</organism>
<name>A0ABR1VAP3_9PEZI</name>
<dbReference type="EMBL" id="JAQQWM010000004">
    <property type="protein sequence ID" value="KAK8068243.1"/>
    <property type="molecule type" value="Genomic_DNA"/>
</dbReference>
<sequence>MPRNSDINFGVEIETVFAMDPDIPDTFPDCDDFWPFCATQGQIYVDQLGPELESRLWSIGDDYRQWQFSRDLTIEDGVIKPSDHAVPLEIKSRVFSYDSSNE</sequence>
<reference evidence="1 2" key="1">
    <citation type="submission" date="2023-01" db="EMBL/GenBank/DDBJ databases">
        <title>Analysis of 21 Apiospora genomes using comparative genomics revels a genus with tremendous synthesis potential of carbohydrate active enzymes and secondary metabolites.</title>
        <authorList>
            <person name="Sorensen T."/>
        </authorList>
    </citation>
    <scope>NUCLEOTIDE SEQUENCE [LARGE SCALE GENOMIC DNA]</scope>
    <source>
        <strain evidence="1 2">CBS 83171</strain>
    </source>
</reference>
<evidence type="ECO:0000313" key="1">
    <source>
        <dbReference type="EMBL" id="KAK8068243.1"/>
    </source>
</evidence>
<keyword evidence="2" id="KW-1185">Reference proteome</keyword>
<evidence type="ECO:0000313" key="2">
    <source>
        <dbReference type="Proteomes" id="UP001446871"/>
    </source>
</evidence>